<dbReference type="PANTHER" id="PTHR40446">
    <property type="entry name" value="N-ACETYLGLUCOSAMINE-1-PHOSPHODIESTER ALPHA-N-ACETYLGLUCOSAMINIDASE"/>
    <property type="match status" value="1"/>
</dbReference>
<feature type="domain" description="Phosphodiester glycosidase" evidence="2">
    <location>
        <begin position="212"/>
        <end position="397"/>
    </location>
</feature>
<gene>
    <name evidence="3" type="ORF">D7Z26_23470</name>
</gene>
<dbReference type="InterPro" id="IPR018711">
    <property type="entry name" value="NAGPA"/>
</dbReference>
<accession>A0A494XIJ9</accession>
<dbReference type="OrthoDB" id="9809781at2"/>
<evidence type="ECO:0000259" key="1">
    <source>
        <dbReference type="Pfam" id="PF07833"/>
    </source>
</evidence>
<dbReference type="SUPFAM" id="SSF55383">
    <property type="entry name" value="Copper amine oxidase, domain N"/>
    <property type="match status" value="1"/>
</dbReference>
<dbReference type="Proteomes" id="UP000282076">
    <property type="component" value="Unassembled WGS sequence"/>
</dbReference>
<sequence length="870" mass="91963">MNAGYLPSAHAASTTTQAAVTYKLVKQAESIVTSGVREITYGWVPSDTSKTTEVLHVLQVDLKNPYVQLNAMGGPKGSVTGKQSVGAMAKETGAVAGINGDVFRTGNAAEGVPMGAQITSGSLLVSTEQLNGMYAFGVTNDRQPIIDRFNFTGTATAADGTTFALAGMNKSSYITETNKAYSHVNALYIYTNAWTAPERPAASGTTPTEALVVDGVVTEVSLGQAIKTAIPANGYILRGHGEAANFIKTHFVLGDKVKADYSLQSLTNGKTYNAADFQMMVSGHTLLMDNGAAVAFTRDISGVSGSADRARTAVGYSKDGSTAYLLTVEENGGRNGVTLKELQQILSGIGAWKAVNLDGGGSTTMVSRPLGEFQVQLSHPTFYGTTQRLVANGIGVYTTAPQGALKGITASGEKTLFIGQQASYSLKAYDTYYNPLDPNGLQAVWKLDNPIGTLTGGSLLATKSGQTTLNVKSGTASDKISLEVIGEAKIAQLTVEPSTRVLRPGAVIDMPVKVQLTDGRQLSVPASSVKWEFRGFTANSANGKITVANVQNNIAAGYAIARYDGYGTVAVLAPGTEQVLENFENASYNVGFAGTPVETVGTTAIATGIPGRETSKVLVMDYDFTVGSGKRYANAVLNDGKGITINGSPSTLTLDVLGDQSMNWLRAEFTDVNGKTVYATIADKIDWSGWKNLRVDLAATGLKGPSKLTKLYIVNQEEGQDERAMVGELAFDNLVLQVPPAQIQVAQPTIVMTVGKKEATVDGKKVTLPGAPFVQKGTSTNYVPLKFVADKLGAQVFWDNIAKRVTVLRGDKMLELWVGNSTMTVNGIRQPVLASPIVLNGSVYVPVRVISEQLGQKVGWESKTKTITIR</sequence>
<feature type="domain" description="Copper amine oxidase-like N-terminal" evidence="1">
    <location>
        <begin position="781"/>
        <end position="869"/>
    </location>
</feature>
<proteinExistence type="predicted"/>
<keyword evidence="4" id="KW-1185">Reference proteome</keyword>
<dbReference type="PANTHER" id="PTHR40446:SF2">
    <property type="entry name" value="N-ACETYLGLUCOSAMINE-1-PHOSPHODIESTER ALPHA-N-ACETYLGLUCOSAMINIDASE"/>
    <property type="match status" value="1"/>
</dbReference>
<dbReference type="AlphaFoldDB" id="A0A494XIJ9"/>
<dbReference type="InterPro" id="IPR012854">
    <property type="entry name" value="Cu_amine_oxidase-like_N"/>
</dbReference>
<evidence type="ECO:0000313" key="4">
    <source>
        <dbReference type="Proteomes" id="UP000282076"/>
    </source>
</evidence>
<dbReference type="Gene3D" id="3.30.457.10">
    <property type="entry name" value="Copper amine oxidase-like, N-terminal domain"/>
    <property type="match status" value="1"/>
</dbReference>
<protein>
    <submittedName>
        <fullName evidence="3">Copper amine oxidase</fullName>
    </submittedName>
</protein>
<dbReference type="InterPro" id="IPR036582">
    <property type="entry name" value="Mao_N_sf"/>
</dbReference>
<reference evidence="3 4" key="1">
    <citation type="submission" date="2018-10" db="EMBL/GenBank/DDBJ databases">
        <title>Cohnella sp. M2MS4P-1, whole genome shotgun sequence.</title>
        <authorList>
            <person name="Tuo L."/>
        </authorList>
    </citation>
    <scope>NUCLEOTIDE SEQUENCE [LARGE SCALE GENOMIC DNA]</scope>
    <source>
        <strain evidence="3 4">M2MS4P-1</strain>
    </source>
</reference>
<dbReference type="EMBL" id="RBZM01000011">
    <property type="protein sequence ID" value="RKP47383.1"/>
    <property type="molecule type" value="Genomic_DNA"/>
</dbReference>
<organism evidence="3 4">
    <name type="scientific">Cohnella endophytica</name>
    <dbReference type="NCBI Taxonomy" id="2419778"/>
    <lineage>
        <taxon>Bacteria</taxon>
        <taxon>Bacillati</taxon>
        <taxon>Bacillota</taxon>
        <taxon>Bacilli</taxon>
        <taxon>Bacillales</taxon>
        <taxon>Paenibacillaceae</taxon>
        <taxon>Cohnella</taxon>
    </lineage>
</organism>
<evidence type="ECO:0000259" key="2">
    <source>
        <dbReference type="Pfam" id="PF09992"/>
    </source>
</evidence>
<dbReference type="Pfam" id="PF09992">
    <property type="entry name" value="NAGPA"/>
    <property type="match status" value="1"/>
</dbReference>
<name>A0A494XIJ9_9BACL</name>
<evidence type="ECO:0000313" key="3">
    <source>
        <dbReference type="EMBL" id="RKP47383.1"/>
    </source>
</evidence>
<comment type="caution">
    <text evidence="3">The sequence shown here is derived from an EMBL/GenBank/DDBJ whole genome shotgun (WGS) entry which is preliminary data.</text>
</comment>
<dbReference type="Pfam" id="PF07833">
    <property type="entry name" value="Cu_amine_oxidN1"/>
    <property type="match status" value="1"/>
</dbReference>